<name>A0A5J9WP72_9POAL</name>
<sequence length="568" mass="61746">MWMNGFMTDDQYEALPEVTTEYVLLPPSDPRCIQRADVSEGRSSQARGTGMQSGATDERDFSLESPLHQGAVPDYTPAPPPPVSAPPAAAAPAIDPSVLAQLEMLRQRLDQQEQWRQDQERRDAEHRQWTQQMAETLRNTQMANQGVFGYFAAAFSYLGQVVPGMPPMPPMALPSLVPPQGLQLPQTTAAPGMFTSMLSAPMTPTGQLSQSSLGSLFAGVSGMARPSQTGPSSTPFMSPGHYMTLSAFLMSTSPAVAPAQHITSVTRISSLLPVSALNFSGIESPSTSAPTTTSVVSPPVATEAVMTTSEVVQTVASESSSVHPEMVYLEALEDMLAAGYDEDVADDTAVRASGEIVSDSSSRSRSPSVHTASESELDEYTAELERTLAQPDTPTPVNRQIVMRFHTPRGSTWHESSDACLLRSCIWEKIQKIKLTRNMIVQTDLCFDSVEDHATNNCPINFLNSLTPNGLPPNELNLKINQLLILLCNLDPHNMIVGGAHVGERVFIPRILLFPSFKRKQFPARLSFEMIINKAQGQTITIVGVFLPESVFAHDQPYVALSRVMGFD</sequence>
<dbReference type="InterPro" id="IPR027417">
    <property type="entry name" value="P-loop_NTPase"/>
</dbReference>
<reference evidence="2 3" key="1">
    <citation type="journal article" date="2019" name="Sci. Rep.">
        <title>A high-quality genome of Eragrostis curvula grass provides insights into Poaceae evolution and supports new strategies to enhance forage quality.</title>
        <authorList>
            <person name="Carballo J."/>
            <person name="Santos B.A.C.M."/>
            <person name="Zappacosta D."/>
            <person name="Garbus I."/>
            <person name="Selva J.P."/>
            <person name="Gallo C.A."/>
            <person name="Diaz A."/>
            <person name="Albertini E."/>
            <person name="Caccamo M."/>
            <person name="Echenique V."/>
        </authorList>
    </citation>
    <scope>NUCLEOTIDE SEQUENCE [LARGE SCALE GENOMIC DNA]</scope>
    <source>
        <strain evidence="3">cv. Victoria</strain>
        <tissue evidence="2">Leaf</tissue>
    </source>
</reference>
<feature type="region of interest" description="Disordered" evidence="1">
    <location>
        <begin position="31"/>
        <end position="90"/>
    </location>
</feature>
<gene>
    <name evidence="2" type="ORF">EJB05_01266</name>
</gene>
<feature type="compositionally biased region" description="Polar residues" evidence="1">
    <location>
        <begin position="41"/>
        <end position="55"/>
    </location>
</feature>
<evidence type="ECO:0000256" key="1">
    <source>
        <dbReference type="SAM" id="MobiDB-lite"/>
    </source>
</evidence>
<evidence type="ECO:0000313" key="3">
    <source>
        <dbReference type="Proteomes" id="UP000324897"/>
    </source>
</evidence>
<dbReference type="SUPFAM" id="SSF52540">
    <property type="entry name" value="P-loop containing nucleoside triphosphate hydrolases"/>
    <property type="match status" value="1"/>
</dbReference>
<dbReference type="AlphaFoldDB" id="A0A5J9WP72"/>
<dbReference type="PANTHER" id="PTHR23274:SF51">
    <property type="entry name" value="OS03G0423850 PROTEIN"/>
    <property type="match status" value="1"/>
</dbReference>
<dbReference type="OrthoDB" id="1929541at2759"/>
<organism evidence="2 3">
    <name type="scientific">Eragrostis curvula</name>
    <name type="common">weeping love grass</name>
    <dbReference type="NCBI Taxonomy" id="38414"/>
    <lineage>
        <taxon>Eukaryota</taxon>
        <taxon>Viridiplantae</taxon>
        <taxon>Streptophyta</taxon>
        <taxon>Embryophyta</taxon>
        <taxon>Tracheophyta</taxon>
        <taxon>Spermatophyta</taxon>
        <taxon>Magnoliopsida</taxon>
        <taxon>Liliopsida</taxon>
        <taxon>Poales</taxon>
        <taxon>Poaceae</taxon>
        <taxon>PACMAD clade</taxon>
        <taxon>Chloridoideae</taxon>
        <taxon>Eragrostideae</taxon>
        <taxon>Eragrostidinae</taxon>
        <taxon>Eragrostis</taxon>
    </lineage>
</organism>
<keyword evidence="3" id="KW-1185">Reference proteome</keyword>
<dbReference type="PANTHER" id="PTHR23274">
    <property type="entry name" value="DNA HELICASE-RELATED"/>
    <property type="match status" value="1"/>
</dbReference>
<proteinExistence type="predicted"/>
<accession>A0A5J9WP72</accession>
<dbReference type="Gramene" id="TVU49923">
    <property type="protein sequence ID" value="TVU49923"/>
    <property type="gene ID" value="EJB05_01266"/>
</dbReference>
<evidence type="ECO:0008006" key="4">
    <source>
        <dbReference type="Google" id="ProtNLM"/>
    </source>
</evidence>
<dbReference type="Proteomes" id="UP000324897">
    <property type="component" value="Chromosome 6"/>
</dbReference>
<comment type="caution">
    <text evidence="2">The sequence shown here is derived from an EMBL/GenBank/DDBJ whole genome shotgun (WGS) entry which is preliminary data.</text>
</comment>
<feature type="compositionally biased region" description="Low complexity" evidence="1">
    <location>
        <begin position="358"/>
        <end position="368"/>
    </location>
</feature>
<feature type="region of interest" description="Disordered" evidence="1">
    <location>
        <begin position="353"/>
        <end position="376"/>
    </location>
</feature>
<dbReference type="EMBL" id="RWGY01000002">
    <property type="protein sequence ID" value="TVU49923.1"/>
    <property type="molecule type" value="Genomic_DNA"/>
</dbReference>
<evidence type="ECO:0000313" key="2">
    <source>
        <dbReference type="EMBL" id="TVU49923.1"/>
    </source>
</evidence>
<feature type="compositionally biased region" description="Pro residues" evidence="1">
    <location>
        <begin position="76"/>
        <end position="85"/>
    </location>
</feature>
<dbReference type="GO" id="GO:0005657">
    <property type="term" value="C:replication fork"/>
    <property type="evidence" value="ECO:0007669"/>
    <property type="project" value="TreeGrafter"/>
</dbReference>
<protein>
    <recommendedName>
        <fullName evidence="4">ATP-dependent DNA helicase</fullName>
    </recommendedName>
</protein>
<dbReference type="GO" id="GO:0006260">
    <property type="term" value="P:DNA replication"/>
    <property type="evidence" value="ECO:0007669"/>
    <property type="project" value="TreeGrafter"/>
</dbReference>
<feature type="non-terminal residue" evidence="2">
    <location>
        <position position="1"/>
    </location>
</feature>